<dbReference type="AlphaFoldDB" id="A0A093QDF6"/>
<reference evidence="2 3" key="1">
    <citation type="submission" date="2014-06" db="EMBL/GenBank/DDBJ databases">
        <title>Genome evolution of avian class.</title>
        <authorList>
            <person name="Zhang G."/>
            <person name="Li C."/>
        </authorList>
    </citation>
    <scope>NUCLEOTIDE SEQUENCE [LARGE SCALE GENOMIC DNA]</scope>
    <source>
        <strain evidence="2">BGI_N305</strain>
    </source>
</reference>
<proteinExistence type="predicted"/>
<feature type="non-terminal residue" evidence="2">
    <location>
        <position position="51"/>
    </location>
</feature>
<dbReference type="EMBL" id="KL672653">
    <property type="protein sequence ID" value="KFW86586.1"/>
    <property type="molecule type" value="Genomic_DNA"/>
</dbReference>
<evidence type="ECO:0000313" key="2">
    <source>
        <dbReference type="EMBL" id="KFW86586.1"/>
    </source>
</evidence>
<feature type="non-terminal residue" evidence="2">
    <location>
        <position position="1"/>
    </location>
</feature>
<keyword evidence="3" id="KW-1185">Reference proteome</keyword>
<dbReference type="OrthoDB" id="8946322at2759"/>
<evidence type="ECO:0000256" key="1">
    <source>
        <dbReference type="SAM" id="MobiDB-lite"/>
    </source>
</evidence>
<protein>
    <submittedName>
        <fullName evidence="2">Uncharacterized protein</fullName>
    </submittedName>
</protein>
<dbReference type="Proteomes" id="UP000053258">
    <property type="component" value="Unassembled WGS sequence"/>
</dbReference>
<evidence type="ECO:0000313" key="3">
    <source>
        <dbReference type="Proteomes" id="UP000053258"/>
    </source>
</evidence>
<name>A0A093QDF6_9PASS</name>
<gene>
    <name evidence="2" type="ORF">N305_11888</name>
</gene>
<organism evidence="2 3">
    <name type="scientific">Manacus vitellinus</name>
    <name type="common">golden-collared manakin</name>
    <dbReference type="NCBI Taxonomy" id="328815"/>
    <lineage>
        <taxon>Eukaryota</taxon>
        <taxon>Metazoa</taxon>
        <taxon>Chordata</taxon>
        <taxon>Craniata</taxon>
        <taxon>Vertebrata</taxon>
        <taxon>Euteleostomi</taxon>
        <taxon>Archelosauria</taxon>
        <taxon>Archosauria</taxon>
        <taxon>Dinosauria</taxon>
        <taxon>Saurischia</taxon>
        <taxon>Theropoda</taxon>
        <taxon>Coelurosauria</taxon>
        <taxon>Aves</taxon>
        <taxon>Neognathae</taxon>
        <taxon>Neoaves</taxon>
        <taxon>Telluraves</taxon>
        <taxon>Australaves</taxon>
        <taxon>Passeriformes</taxon>
        <taxon>Pipridae</taxon>
        <taxon>Manacus</taxon>
    </lineage>
</organism>
<sequence>IPAEILEAPINPSSKASKRKRDDVALEEQESWFVVLERDLPEDDSEDLTYE</sequence>
<accession>A0A093QDF6</accession>
<feature type="region of interest" description="Disordered" evidence="1">
    <location>
        <begin position="1"/>
        <end position="22"/>
    </location>
</feature>